<keyword evidence="3" id="KW-1185">Reference proteome</keyword>
<reference evidence="2 3" key="1">
    <citation type="submission" date="2023-05" db="EMBL/GenBank/DDBJ databases">
        <title>B98-5 Cell Line De Novo Hybrid Assembly: An Optical Mapping Approach.</title>
        <authorList>
            <person name="Kananen K."/>
            <person name="Auerbach J.A."/>
            <person name="Kautto E."/>
            <person name="Blachly J.S."/>
        </authorList>
    </citation>
    <scope>NUCLEOTIDE SEQUENCE [LARGE SCALE GENOMIC DNA]</scope>
    <source>
        <strain evidence="2">B95-8</strain>
        <tissue evidence="2">Cell line</tissue>
    </source>
</reference>
<accession>A0ABQ9WF21</accession>
<dbReference type="EMBL" id="JASSZA010000001">
    <property type="protein sequence ID" value="KAK2120254.1"/>
    <property type="molecule type" value="Genomic_DNA"/>
</dbReference>
<sequence length="153" mass="16616">MGNVPLSPRRPSIMTPVCETGFVMLSLRGRSRGFEISSSPKLRRLAWSSAVRRRSARRGRGLGPRGRSTVCRFSAMLSETQSHSPVPVGEAKAAGNALRSKGHKTRVAAPPRSRSRPPGESANQRPGQRRTHLPLPALRSLQHSCFAVTSRSG</sequence>
<proteinExistence type="predicted"/>
<feature type="compositionally biased region" description="Low complexity" evidence="1">
    <location>
        <begin position="107"/>
        <end position="118"/>
    </location>
</feature>
<feature type="region of interest" description="Disordered" evidence="1">
    <location>
        <begin position="78"/>
        <end position="138"/>
    </location>
</feature>
<name>A0ABQ9WF21_SAGOE</name>
<gene>
    <name evidence="2" type="ORF">P7K49_001640</name>
</gene>
<evidence type="ECO:0000313" key="2">
    <source>
        <dbReference type="EMBL" id="KAK2120254.1"/>
    </source>
</evidence>
<comment type="caution">
    <text evidence="2">The sequence shown here is derived from an EMBL/GenBank/DDBJ whole genome shotgun (WGS) entry which is preliminary data.</text>
</comment>
<evidence type="ECO:0000313" key="3">
    <source>
        <dbReference type="Proteomes" id="UP001266305"/>
    </source>
</evidence>
<dbReference type="Proteomes" id="UP001266305">
    <property type="component" value="Unassembled WGS sequence"/>
</dbReference>
<organism evidence="2 3">
    <name type="scientific">Saguinus oedipus</name>
    <name type="common">Cotton-top tamarin</name>
    <name type="synonym">Oedipomidas oedipus</name>
    <dbReference type="NCBI Taxonomy" id="9490"/>
    <lineage>
        <taxon>Eukaryota</taxon>
        <taxon>Metazoa</taxon>
        <taxon>Chordata</taxon>
        <taxon>Craniata</taxon>
        <taxon>Vertebrata</taxon>
        <taxon>Euteleostomi</taxon>
        <taxon>Mammalia</taxon>
        <taxon>Eutheria</taxon>
        <taxon>Euarchontoglires</taxon>
        <taxon>Primates</taxon>
        <taxon>Haplorrhini</taxon>
        <taxon>Platyrrhini</taxon>
        <taxon>Cebidae</taxon>
        <taxon>Callitrichinae</taxon>
        <taxon>Saguinus</taxon>
    </lineage>
</organism>
<evidence type="ECO:0000256" key="1">
    <source>
        <dbReference type="SAM" id="MobiDB-lite"/>
    </source>
</evidence>
<protein>
    <submittedName>
        <fullName evidence="2">Uncharacterized protein</fullName>
    </submittedName>
</protein>